<evidence type="ECO:0000256" key="4">
    <source>
        <dbReference type="ARBA" id="ARBA00023136"/>
    </source>
</evidence>
<dbReference type="InterPro" id="IPR004853">
    <property type="entry name" value="Sugar_P_trans_dom"/>
</dbReference>
<keyword evidence="2 5" id="KW-0812">Transmembrane</keyword>
<feature type="transmembrane region" description="Helical" evidence="5">
    <location>
        <begin position="67"/>
        <end position="86"/>
    </location>
</feature>
<dbReference type="AlphaFoldDB" id="A0A0H3YJI4"/>
<feature type="transmembrane region" description="Helical" evidence="5">
    <location>
        <begin position="98"/>
        <end position="115"/>
    </location>
</feature>
<feature type="non-terminal residue" evidence="7">
    <location>
        <position position="1"/>
    </location>
</feature>
<keyword evidence="3 5" id="KW-1133">Transmembrane helix</keyword>
<feature type="transmembrane region" description="Helical" evidence="5">
    <location>
        <begin position="9"/>
        <end position="29"/>
    </location>
</feature>
<organism evidence="7">
    <name type="scientific">Schmidtea mediterranea</name>
    <name type="common">Freshwater planarian flatworm</name>
    <dbReference type="NCBI Taxonomy" id="79327"/>
    <lineage>
        <taxon>Eukaryota</taxon>
        <taxon>Metazoa</taxon>
        <taxon>Spiralia</taxon>
        <taxon>Lophotrochozoa</taxon>
        <taxon>Platyhelminthes</taxon>
        <taxon>Rhabditophora</taxon>
        <taxon>Seriata</taxon>
        <taxon>Tricladida</taxon>
        <taxon>Continenticola</taxon>
        <taxon>Geoplanoidea</taxon>
        <taxon>Dugesiidae</taxon>
        <taxon>Schmidtea</taxon>
    </lineage>
</organism>
<dbReference type="PANTHER" id="PTHR11132">
    <property type="entry name" value="SOLUTE CARRIER FAMILY 35"/>
    <property type="match status" value="1"/>
</dbReference>
<dbReference type="InterPro" id="IPR050186">
    <property type="entry name" value="TPT_transporter"/>
</dbReference>
<sequence length="308" mass="34950">QIMKIISAVFYGFVSLFITLALKAILTIFKFPSVTFVGLCQIISTICLSLSFKCYRVESLNFSFKNIVNVFPLPIFYILDILMGLFGTMELNLPMFTVLRRISNVLLLIAEIIFLKSHHCKISKISIFLMLLGSVVAALNDLSFSLTGYTFVMVNNISTVVGGIYLKLKQRRLIMNDLEIVFFNALVAFLPLLLIFLYTSDFDKVIHFKDWENGYFLLLFSAACSLGALLKFSMVLCTQYNGPLTTSIIGVAKNIIVTYIGMHFAGDYIFNWKNFIGINISMFGAILYISKNFKFKMFHSKTEVILKL</sequence>
<comment type="subcellular location">
    <subcellularLocation>
        <location evidence="1">Membrane</location>
        <topology evidence="1">Multi-pass membrane protein</topology>
    </subcellularLocation>
</comment>
<reference evidence="7" key="1">
    <citation type="journal article" date="2015" name="Elife">
        <title>Stem cells and fluid flow drive cyst formation in an invertebrate excretory organ.</title>
        <authorList>
            <person name="Thi-Kim Vu H."/>
            <person name="Rink J.C."/>
            <person name="McKinney S.A."/>
            <person name="McClain M."/>
            <person name="Lakshmanaperumal N."/>
            <person name="Alexander R."/>
            <person name="Sanchez Alvarado A."/>
        </authorList>
    </citation>
    <scope>NUCLEOTIDE SEQUENCE</scope>
</reference>
<proteinExistence type="evidence at transcript level"/>
<feature type="transmembrane region" description="Helical" evidence="5">
    <location>
        <begin position="180"/>
        <end position="199"/>
    </location>
</feature>
<dbReference type="GO" id="GO:0016020">
    <property type="term" value="C:membrane"/>
    <property type="evidence" value="ECO:0007669"/>
    <property type="project" value="UniProtKB-SubCell"/>
</dbReference>
<gene>
    <name evidence="7" type="primary">slc35d1</name>
</gene>
<accession>A0A0H3YJI4</accession>
<evidence type="ECO:0000259" key="6">
    <source>
        <dbReference type="Pfam" id="PF03151"/>
    </source>
</evidence>
<keyword evidence="4 5" id="KW-0472">Membrane</keyword>
<feature type="transmembrane region" description="Helical" evidence="5">
    <location>
        <begin position="214"/>
        <end position="232"/>
    </location>
</feature>
<name>A0A0H3YJI4_SCHMD</name>
<feature type="domain" description="Sugar phosphate transporter" evidence="6">
    <location>
        <begin position="10"/>
        <end position="288"/>
    </location>
</feature>
<feature type="transmembrane region" description="Helical" evidence="5">
    <location>
        <begin position="272"/>
        <end position="290"/>
    </location>
</feature>
<feature type="transmembrane region" description="Helical" evidence="5">
    <location>
        <begin position="146"/>
        <end position="168"/>
    </location>
</feature>
<evidence type="ECO:0000313" key="7">
    <source>
        <dbReference type="EMBL" id="AKN21649.1"/>
    </source>
</evidence>
<feature type="transmembrane region" description="Helical" evidence="5">
    <location>
        <begin position="35"/>
        <end position="55"/>
    </location>
</feature>
<feature type="transmembrane region" description="Helical" evidence="5">
    <location>
        <begin position="122"/>
        <end position="140"/>
    </location>
</feature>
<evidence type="ECO:0000256" key="3">
    <source>
        <dbReference type="ARBA" id="ARBA00022989"/>
    </source>
</evidence>
<dbReference type="OrthoDB" id="417037at2759"/>
<dbReference type="EMBL" id="KT163699">
    <property type="protein sequence ID" value="AKN21649.1"/>
    <property type="molecule type" value="mRNA"/>
</dbReference>
<evidence type="ECO:0000256" key="5">
    <source>
        <dbReference type="SAM" id="Phobius"/>
    </source>
</evidence>
<feature type="transmembrane region" description="Helical" evidence="5">
    <location>
        <begin position="244"/>
        <end position="266"/>
    </location>
</feature>
<dbReference type="Pfam" id="PF03151">
    <property type="entry name" value="TPT"/>
    <property type="match status" value="1"/>
</dbReference>
<evidence type="ECO:0000256" key="1">
    <source>
        <dbReference type="ARBA" id="ARBA00004141"/>
    </source>
</evidence>
<evidence type="ECO:0000256" key="2">
    <source>
        <dbReference type="ARBA" id="ARBA00022692"/>
    </source>
</evidence>
<protein>
    <submittedName>
        <fullName evidence="7">Slc35d1</fullName>
    </submittedName>
</protein>